<organism evidence="1 2">
    <name type="scientific">Streptomyces triticirhizae</name>
    <dbReference type="NCBI Taxonomy" id="2483353"/>
    <lineage>
        <taxon>Bacteria</taxon>
        <taxon>Bacillati</taxon>
        <taxon>Actinomycetota</taxon>
        <taxon>Actinomycetes</taxon>
        <taxon>Kitasatosporales</taxon>
        <taxon>Streptomycetaceae</taxon>
        <taxon>Streptomyces</taxon>
    </lineage>
</organism>
<protein>
    <submittedName>
        <fullName evidence="1">Uncharacterized protein</fullName>
    </submittedName>
</protein>
<dbReference type="Proteomes" id="UP000278673">
    <property type="component" value="Unassembled WGS sequence"/>
</dbReference>
<sequence>MVATRQPVFEREAAIRGVHALTRAGRAYPPGSRRPVVFFQGGPGSGKSLLLQVLDDRVNQYIPYARVDFADNRYDEIPHTLTVLAERLTRYRPRYGRLRFPRLLIALLVAEQSLPGGDFEQSREALRQRLRQRRGARWPQRFLRELTGEPPEAGVTAGAMTLLFRLPLQAVAAGLALVFPTFPRRSQVWFGHRDRGRTDHALDTLIELNTWARELRVTGGAGGAGAPPGMDARLRAARDNVDKLLCEAFLADLRDAPRRVHALPTPLLLLDNVDAPAGRAFLGRLLDARPPLEPGARAEPLTVVATGRVAPPELADTPEAPLDEIPPSANARELPAWLRYRLPDLARADVQRLLSDAAVHGPADRRLARLVHEFTQGHPEVVGVLAGALAARRDGAASVAELLEEPVPDPAGGGAHGPAAPRRSAEQRLLYRLLPDADGRLDLIARCAAGRNAAESLWLSQRSGLANVVWGEGVEPWDPSAGAGSAVLLRLLRRRLARAPEEWREAHASLHEHCVERGDLAGRLYHRLALGELREVAIELAELLPRTPGADWLALLDEVARAPLGSVEAQRQPPHALFHALTREATGAASLGEETTTRMTHLLAALRIVSDPLHGTARELLYTQVANALAALASRSPDGLVVLQESVREYRRQAQWWA</sequence>
<proteinExistence type="predicted"/>
<gene>
    <name evidence="1" type="ORF">EBN88_15080</name>
</gene>
<keyword evidence="2" id="KW-1185">Reference proteome</keyword>
<accession>A0A3M2LQF9</accession>
<dbReference type="SUPFAM" id="SSF52540">
    <property type="entry name" value="P-loop containing nucleoside triphosphate hydrolases"/>
    <property type="match status" value="1"/>
</dbReference>
<name>A0A3M2LQF9_9ACTN</name>
<dbReference type="EMBL" id="RFFJ01000075">
    <property type="protein sequence ID" value="RMI39326.1"/>
    <property type="molecule type" value="Genomic_DNA"/>
</dbReference>
<dbReference type="InterPro" id="IPR027417">
    <property type="entry name" value="P-loop_NTPase"/>
</dbReference>
<evidence type="ECO:0000313" key="2">
    <source>
        <dbReference type="Proteomes" id="UP000278673"/>
    </source>
</evidence>
<comment type="caution">
    <text evidence="1">The sequence shown here is derived from an EMBL/GenBank/DDBJ whole genome shotgun (WGS) entry which is preliminary data.</text>
</comment>
<evidence type="ECO:0000313" key="1">
    <source>
        <dbReference type="EMBL" id="RMI39326.1"/>
    </source>
</evidence>
<reference evidence="1 2" key="1">
    <citation type="submission" date="2018-10" db="EMBL/GenBank/DDBJ databases">
        <title>Isolation, diversity and antifungal activity of actinobacteria from wheat.</title>
        <authorList>
            <person name="Han C."/>
        </authorList>
    </citation>
    <scope>NUCLEOTIDE SEQUENCE [LARGE SCALE GENOMIC DNA]</scope>
    <source>
        <strain evidence="1 2">NEAU-YY642</strain>
    </source>
</reference>
<dbReference type="RefSeq" id="WP_122184395.1">
    <property type="nucleotide sequence ID" value="NZ_RFFJ01000075.1"/>
</dbReference>
<dbReference type="AlphaFoldDB" id="A0A3M2LQF9"/>